<dbReference type="PROSITE" id="PS50082">
    <property type="entry name" value="WD_REPEATS_2"/>
    <property type="match status" value="4"/>
</dbReference>
<dbReference type="CDD" id="cd00200">
    <property type="entry name" value="WD40"/>
    <property type="match status" value="1"/>
</dbReference>
<dbReference type="PANTHER" id="PTHR22838">
    <property type="entry name" value="WD REPEAT PROTEIN 26-RELATED"/>
    <property type="match status" value="1"/>
</dbReference>
<feature type="repeat" description="WD" evidence="3">
    <location>
        <begin position="518"/>
        <end position="544"/>
    </location>
</feature>
<dbReference type="Proteomes" id="UP000639403">
    <property type="component" value="Unassembled WGS sequence"/>
</dbReference>
<comment type="caution">
    <text evidence="6">The sequence shown here is derived from an EMBL/GenBank/DDBJ whole genome shotgun (WGS) entry which is preliminary data.</text>
</comment>
<dbReference type="Pfam" id="PF00400">
    <property type="entry name" value="WD40"/>
    <property type="match status" value="5"/>
</dbReference>
<evidence type="ECO:0000256" key="3">
    <source>
        <dbReference type="PROSITE-ProRule" id="PRU00221"/>
    </source>
</evidence>
<evidence type="ECO:0000259" key="5">
    <source>
        <dbReference type="PROSITE" id="PS50897"/>
    </source>
</evidence>
<evidence type="ECO:0000256" key="4">
    <source>
        <dbReference type="SAM" id="MobiDB-lite"/>
    </source>
</evidence>
<name>A0A8H7P197_9APHY</name>
<dbReference type="PROSITE" id="PS50294">
    <property type="entry name" value="WD_REPEATS_REGION"/>
    <property type="match status" value="2"/>
</dbReference>
<reference evidence="6" key="1">
    <citation type="submission" date="2020-11" db="EMBL/GenBank/DDBJ databases">
        <authorList>
            <person name="Koelle M."/>
            <person name="Horta M.A.C."/>
            <person name="Nowrousian M."/>
            <person name="Ohm R.A."/>
            <person name="Benz P."/>
            <person name="Pilgard A."/>
        </authorList>
    </citation>
    <scope>NUCLEOTIDE SEQUENCE</scope>
    <source>
        <strain evidence="6">FPRL280</strain>
    </source>
</reference>
<proteinExistence type="predicted"/>
<dbReference type="InterPro" id="IPR001680">
    <property type="entry name" value="WD40_rpt"/>
</dbReference>
<evidence type="ECO:0000313" key="7">
    <source>
        <dbReference type="Proteomes" id="UP000639403"/>
    </source>
</evidence>
<feature type="domain" description="CTLH" evidence="5">
    <location>
        <begin position="123"/>
        <end position="180"/>
    </location>
</feature>
<protein>
    <recommendedName>
        <fullName evidence="5">CTLH domain-containing protein</fullName>
    </recommendedName>
</protein>
<reference evidence="6" key="2">
    <citation type="journal article" name="Front. Microbiol.">
        <title>Degradative Capacity of Two Strains of Rhodonia placenta: From Phenotype to Genotype.</title>
        <authorList>
            <person name="Kolle M."/>
            <person name="Horta M.A.C."/>
            <person name="Nowrousian M."/>
            <person name="Ohm R.A."/>
            <person name="Benz J.P."/>
            <person name="Pilgard A."/>
        </authorList>
    </citation>
    <scope>NUCLEOTIDE SEQUENCE</scope>
    <source>
        <strain evidence="6">FPRL280</strain>
    </source>
</reference>
<dbReference type="PANTHER" id="PTHR22838:SF0">
    <property type="entry name" value="WD REPEAT-CONTAINING PROTEIN 26"/>
    <property type="match status" value="1"/>
</dbReference>
<feature type="repeat" description="WD" evidence="3">
    <location>
        <begin position="553"/>
        <end position="579"/>
    </location>
</feature>
<sequence length="629" mass="69121">MRRSDADHDSSFPSEIDSTSEAGPSYITGPTNGHNGIASKTNGYSKPHVNGSSKSPVLNGVDGLKLKKRDTSVRKVALPGSTLYDDSHVDREEYIRLVIQSLRDVGYIESAATLEAESGYTMETPEVSEFRRCILEADWSNAHAALVRLGATEEDELWDAKFLISQQKYLELLEAGRTTTALQVLRRELARLSTDPDQLHALSSLIMCANPEDLRQRANWDGALGNSRRQLLLSLQSHDRNAFPQVTTAILEVHTDEVWNIAWSHSGNYLASVGRDKTAIIWRVEYDKDPSTRELSPQIILREHMFSVGCVAWSLDDSILLTASENIIKLWNSKTGVCKETLTQHTDVVAALTWLPDNSGFISGGLDRKIIFWDSNGRSVHTWTPCPVRVTDLAVMPDMTRLIVVGMYETSPTVPVGTTTPPEGGPPANAKPSSENRAIVYDLATKEPEMFIPLEGELSSVKVSGDSKYALINRAPASDSEPPSEIHLWDLETERLVKKYVGHKQSRHVIRSCFGGVDGAFIASGSEDGIIYVWHRDSGTLLEALTGHGAGSVNSVAWNPRNERMFASCSDDKTIRIWEAPPSTAAHPNSRIAEYALPELENGKGKGRERWDGYRAGSGSDVGASSIAL</sequence>
<gene>
    <name evidence="6" type="ORF">IEO21_05737</name>
</gene>
<dbReference type="GO" id="GO:0034657">
    <property type="term" value="C:GID complex"/>
    <property type="evidence" value="ECO:0007669"/>
    <property type="project" value="TreeGrafter"/>
</dbReference>
<dbReference type="InterPro" id="IPR051350">
    <property type="entry name" value="WD_repeat-ST_regulator"/>
</dbReference>
<dbReference type="PROSITE" id="PS50897">
    <property type="entry name" value="CTLH"/>
    <property type="match status" value="1"/>
</dbReference>
<dbReference type="InterPro" id="IPR006594">
    <property type="entry name" value="LisH"/>
</dbReference>
<evidence type="ECO:0000256" key="2">
    <source>
        <dbReference type="ARBA" id="ARBA00022737"/>
    </source>
</evidence>
<dbReference type="Gene3D" id="2.130.10.10">
    <property type="entry name" value="YVTN repeat-like/Quinoprotein amine dehydrogenase"/>
    <property type="match status" value="2"/>
</dbReference>
<dbReference type="SUPFAM" id="SSF50978">
    <property type="entry name" value="WD40 repeat-like"/>
    <property type="match status" value="1"/>
</dbReference>
<feature type="repeat" description="WD" evidence="3">
    <location>
        <begin position="342"/>
        <end position="374"/>
    </location>
</feature>
<keyword evidence="2" id="KW-0677">Repeat</keyword>
<evidence type="ECO:0000313" key="6">
    <source>
        <dbReference type="EMBL" id="KAF9813126.1"/>
    </source>
</evidence>
<dbReference type="InterPro" id="IPR036322">
    <property type="entry name" value="WD40_repeat_dom_sf"/>
</dbReference>
<feature type="compositionally biased region" description="Basic and acidic residues" evidence="4">
    <location>
        <begin position="604"/>
        <end position="613"/>
    </location>
</feature>
<dbReference type="EMBL" id="JADOXO010000111">
    <property type="protein sequence ID" value="KAF9813126.1"/>
    <property type="molecule type" value="Genomic_DNA"/>
</dbReference>
<feature type="compositionally biased region" description="Basic and acidic residues" evidence="4">
    <location>
        <begin position="1"/>
        <end position="10"/>
    </location>
</feature>
<dbReference type="Pfam" id="PF23627">
    <property type="entry name" value="LisH_WDR26"/>
    <property type="match status" value="1"/>
</dbReference>
<feature type="region of interest" description="Disordered" evidence="4">
    <location>
        <begin position="414"/>
        <end position="433"/>
    </location>
</feature>
<dbReference type="AlphaFoldDB" id="A0A8H7P197"/>
<feature type="region of interest" description="Disordered" evidence="4">
    <location>
        <begin position="1"/>
        <end position="60"/>
    </location>
</feature>
<evidence type="ECO:0000256" key="1">
    <source>
        <dbReference type="ARBA" id="ARBA00022574"/>
    </source>
</evidence>
<dbReference type="GO" id="GO:0043161">
    <property type="term" value="P:proteasome-mediated ubiquitin-dependent protein catabolic process"/>
    <property type="evidence" value="ECO:0007669"/>
    <property type="project" value="TreeGrafter"/>
</dbReference>
<dbReference type="PROSITE" id="PS50896">
    <property type="entry name" value="LISH"/>
    <property type="match status" value="1"/>
</dbReference>
<feature type="region of interest" description="Disordered" evidence="4">
    <location>
        <begin position="604"/>
        <end position="629"/>
    </location>
</feature>
<dbReference type="InterPro" id="IPR006595">
    <property type="entry name" value="CTLH_C"/>
</dbReference>
<feature type="repeat" description="WD" evidence="3">
    <location>
        <begin position="251"/>
        <end position="292"/>
    </location>
</feature>
<dbReference type="InterPro" id="IPR015943">
    <property type="entry name" value="WD40/YVTN_repeat-like_dom_sf"/>
</dbReference>
<organism evidence="6 7">
    <name type="scientific">Rhodonia placenta</name>
    <dbReference type="NCBI Taxonomy" id="104341"/>
    <lineage>
        <taxon>Eukaryota</taxon>
        <taxon>Fungi</taxon>
        <taxon>Dikarya</taxon>
        <taxon>Basidiomycota</taxon>
        <taxon>Agaricomycotina</taxon>
        <taxon>Agaricomycetes</taxon>
        <taxon>Polyporales</taxon>
        <taxon>Adustoporiaceae</taxon>
        <taxon>Rhodonia</taxon>
    </lineage>
</organism>
<accession>A0A8H7P197</accession>
<feature type="compositionally biased region" description="Polar residues" evidence="4">
    <location>
        <begin position="11"/>
        <end position="56"/>
    </location>
</feature>
<keyword evidence="1 3" id="KW-0853">WD repeat</keyword>
<dbReference type="SMART" id="SM00320">
    <property type="entry name" value="WD40"/>
    <property type="match status" value="5"/>
</dbReference>